<dbReference type="InterPro" id="IPR050216">
    <property type="entry name" value="LRR_domain-containing"/>
</dbReference>
<evidence type="ECO:0000256" key="5">
    <source>
        <dbReference type="ARBA" id="ARBA00023026"/>
    </source>
</evidence>
<protein>
    <recommendedName>
        <fullName evidence="2">RING-type E3 ubiquitin transferase</fullName>
        <ecNumber evidence="2">2.3.2.27</ecNumber>
    </recommendedName>
</protein>
<evidence type="ECO:0000313" key="9">
    <source>
        <dbReference type="Proteomes" id="UP000585226"/>
    </source>
</evidence>
<evidence type="ECO:0000256" key="2">
    <source>
        <dbReference type="ARBA" id="ARBA00012483"/>
    </source>
</evidence>
<evidence type="ECO:0000256" key="4">
    <source>
        <dbReference type="ARBA" id="ARBA00022737"/>
    </source>
</evidence>
<keyword evidence="6" id="KW-0833">Ubl conjugation pathway</keyword>
<proteinExistence type="inferred from homology"/>
<name>A0A7Y8G217_9PSED</name>
<dbReference type="InterPro" id="IPR029487">
    <property type="entry name" value="NEL_dom"/>
</dbReference>
<keyword evidence="6" id="KW-0964">Secreted</keyword>
<dbReference type="InterPro" id="IPR046673">
    <property type="entry name" value="ToxA_N"/>
</dbReference>
<dbReference type="Gene3D" id="3.80.10.10">
    <property type="entry name" value="Ribonuclease Inhibitor"/>
    <property type="match status" value="1"/>
</dbReference>
<dbReference type="Gene3D" id="1.20.58.360">
    <property type="entry name" value="Shigella T3SS effector IpaH defines"/>
    <property type="match status" value="1"/>
</dbReference>
<dbReference type="GO" id="GO:0061630">
    <property type="term" value="F:ubiquitin protein ligase activity"/>
    <property type="evidence" value="ECO:0007669"/>
    <property type="project" value="UniProtKB-EC"/>
</dbReference>
<evidence type="ECO:0000256" key="6">
    <source>
        <dbReference type="PROSITE-ProRule" id="PRU01398"/>
    </source>
</evidence>
<reference evidence="8 9" key="1">
    <citation type="submission" date="2020-04" db="EMBL/GenBank/DDBJ databases">
        <title>Molecular characterization of pseudomonads from Agaricus bisporus reveal novel blotch 2 pathogens in Western Europe.</title>
        <authorList>
            <person name="Taparia T."/>
            <person name="Krijger M."/>
            <person name="Haynes E."/>
            <person name="Elpinstone J.G."/>
            <person name="Noble R."/>
            <person name="Van Der Wolf J."/>
        </authorList>
    </citation>
    <scope>NUCLEOTIDE SEQUENCE [LARGE SCALE GENOMIC DNA]</scope>
    <source>
        <strain evidence="8 9">P8021</strain>
    </source>
</reference>
<dbReference type="EC" id="2.3.2.27" evidence="2"/>
<comment type="similarity">
    <text evidence="6">Belongs to the LRR-containing bacterial E3 ligase family.</text>
</comment>
<keyword evidence="3" id="KW-0433">Leucine-rich repeat</keyword>
<dbReference type="Pfam" id="PF20178">
    <property type="entry name" value="ToxA_N"/>
    <property type="match status" value="1"/>
</dbReference>
<dbReference type="InterPro" id="IPR032675">
    <property type="entry name" value="LRR_dom_sf"/>
</dbReference>
<organism evidence="8 9">
    <name type="scientific">Pseudomonas reactans</name>
    <dbReference type="NCBI Taxonomy" id="117680"/>
    <lineage>
        <taxon>Bacteria</taxon>
        <taxon>Pseudomonadati</taxon>
        <taxon>Pseudomonadota</taxon>
        <taxon>Gammaproteobacteria</taxon>
        <taxon>Pseudomonadales</taxon>
        <taxon>Pseudomonadaceae</taxon>
        <taxon>Pseudomonas</taxon>
    </lineage>
</organism>
<evidence type="ECO:0000256" key="1">
    <source>
        <dbReference type="ARBA" id="ARBA00000900"/>
    </source>
</evidence>
<dbReference type="PROSITE" id="PS52053">
    <property type="entry name" value="NEL"/>
    <property type="match status" value="1"/>
</dbReference>
<evidence type="ECO:0000256" key="3">
    <source>
        <dbReference type="ARBA" id="ARBA00022614"/>
    </source>
</evidence>
<keyword evidence="6" id="KW-1035">Host cytoplasm</keyword>
<dbReference type="RefSeq" id="WP_177111497.1">
    <property type="nucleotide sequence ID" value="NZ_JACASD010000030.1"/>
</dbReference>
<dbReference type="PANTHER" id="PTHR48051:SF42">
    <property type="entry name" value="LEUCINE-RICH REPEAT-CONTAINING PROTEIN 18-LIKE"/>
    <property type="match status" value="1"/>
</dbReference>
<comment type="caution">
    <text evidence="8">The sequence shown here is derived from an EMBL/GenBank/DDBJ whole genome shotgun (WGS) entry which is preliminary data.</text>
</comment>
<dbReference type="Pfam" id="PF14496">
    <property type="entry name" value="NEL"/>
    <property type="match status" value="1"/>
</dbReference>
<gene>
    <name evidence="8" type="ORF">HX893_14130</name>
</gene>
<dbReference type="Proteomes" id="UP000585226">
    <property type="component" value="Unassembled WGS sequence"/>
</dbReference>
<dbReference type="SMART" id="SM00369">
    <property type="entry name" value="LRR_TYP"/>
    <property type="match status" value="2"/>
</dbReference>
<keyword evidence="6" id="KW-0832">Ubl conjugation</keyword>
<dbReference type="InterPro" id="IPR003591">
    <property type="entry name" value="Leu-rich_rpt_typical-subtyp"/>
</dbReference>
<dbReference type="GO" id="GO:0005576">
    <property type="term" value="C:extracellular region"/>
    <property type="evidence" value="ECO:0007669"/>
    <property type="project" value="UniProtKB-UniRule"/>
</dbReference>
<keyword evidence="4" id="KW-0677">Repeat</keyword>
<feature type="active site" description="Glycyl thioester intermediate" evidence="6">
    <location>
        <position position="1428"/>
    </location>
</feature>
<comment type="catalytic activity">
    <reaction evidence="1">
        <text>S-ubiquitinyl-[E2 ubiquitin-conjugating enzyme]-L-cysteine + [acceptor protein]-L-lysine = [E2 ubiquitin-conjugating enzyme]-L-cysteine + N(6)-ubiquitinyl-[acceptor protein]-L-lysine.</text>
        <dbReference type="EC" id="2.3.2.27"/>
    </reaction>
</comment>
<comment type="PTM">
    <text evidence="6">Ubiquitinated in the presence of host E1 ubiquitin-activating enzyme, E2 ubiquitin-conjugating enzyme and ubiquitin.</text>
</comment>
<dbReference type="GO" id="GO:0005737">
    <property type="term" value="C:cytoplasm"/>
    <property type="evidence" value="ECO:0007669"/>
    <property type="project" value="TreeGrafter"/>
</dbReference>
<dbReference type="PANTHER" id="PTHR48051">
    <property type="match status" value="1"/>
</dbReference>
<sequence length="1687" mass="188737">MAETSIPTAAPRGTHFDFLKARLPSWFTQASSQRQQELSEHQLQLPAWYTRATSATRAALAARHNLYRDTLNTIETRLGAIQDIAEFAEPLLKARIKQQFNLDVDVRQVYFARKYTPASPGVFASFVDVDQTREGSLNDYYRGFSLLETALANFESSEEAPLRCADCQIITTWGSYDDEVIPTFTVLKDHAVAIPPHEFARLCRSLDLGAQYQTHIKEQVQPADAAKRSALEQALEQHKREQLALSIQLAALQGHISPDVRSMLEQLLADPARVELDGKPVTLTAISLFGSELVGPLLIGPDRKSSKRKERVVVYVPNDPQQPLKEYADSGEFMADLRTRLHSASYRRFFSRFIPVREQGAFFRSFNTLYRPADRSDSNSDYPLKASLPRLPVQEAKIIGSPWEQLRQAHVRKLLADARAVAVPTDDEDRAARLDRLFGYFDAVVNVFNLAAFVVPSLGPLMLVVGAAQIFDEAFEGIESFEQGETREMWAHLSSVAMNVAAAGTGAVVLPHVRLSSLVDGLQPVKLADGAQKLWRRDLAPYKAPVTLPAGAQPDQLGLYSHAGHSVLPLEGEHYRVRQDPQTGEYRIRHPSRAGAYEPRLTHNGEGAWQHELERPRTWHGARLMRRLGPVIDGFSDAELEQIRQVSGVDEAVLRRVHVDSTPAPAILLDTVRQFRAHAGAVQVADGIGAGALSDTLCSYAASLAVELPRWPADRAIEAFAGTGLSGPSVKYGNADALPRHTLSVDRADLMAGKLPERIVDFLDDAQMDQLVGSYTARDRAVRIAAVKDRLQALANTMRARLMRSVYADQQPATSVAERLVQRDFKSLPTLMVREMLADASAAERQVLDQGVRIPLRLAEQARRLQQQMRLVHAYEGLHLEALANEDTEALVLNTLPNLPGWSDNLRLEVREGELEGELRASFGPESAEKKILVRKAEARYQAFDDRGQELHGINGLYGALQHALPDAHRKAIGLAHVGQGEQLKSLILDKALPREQLRSVLGMRSARQSFFQWPLRLPDNRLGYPLSGRGPGGALRRSIEERVRDLYDTINDEEMTEFLDGRDLNDDSWLVALEQEYRTLDRVLNSWMTQVRPGERARLKARRSIYEAITHAWKKSGNRDFDASNTYRGQRIKLSNPSLGAELATLPALPGNFDHVTSLSLADCGLTDASMGFLSNFRRLRLLRLEGNQLTQLPPSVPKLVWLEGLYLADNNIALTADSALGIKNMTRLIALALDGNPLSMPVDISRMPQLRWLHLYGCGLQEWPVGIFRVPRPADFYMDLRNNPLSRIPSVAPGSDRANIIARTVTTRDRLTPEVLDTFKLYLESVGLDPERRFALRGLEDSRFWLNQVGEQRWSALKAIWDGVEAEIGSEPFFDELRKLSNSSDARNPKYLPGLTEKVWRVLSEMARNTELRDRLFTMATASSSCVDAIAQIFNTMGFEVLLSEALSLPEGALQRLELLELAKGKVRLEKLSEIANRKIKALLDQGHQYMEFDEQGLLITRRDAQGNPLVGIDPVEIHLAYSVELAPRLDLPWQSESMQFSAPEVTPEDIEAAYQSIRALDEGNLMRDAMVELRFWENYLKVSFGDEFNRFAVKSDALIDLQSAQRTLADNGRLSTEEKADLRMKISESEKLLGKTSAQMVKGEVMSDDEYDIQVALLGDEYKTLLHRLTDQVMGRGLPPVEAR</sequence>
<dbReference type="EMBL" id="JACASD010000030">
    <property type="protein sequence ID" value="NWE89265.1"/>
    <property type="molecule type" value="Genomic_DNA"/>
</dbReference>
<accession>A0A7Y8G217</accession>
<dbReference type="SUPFAM" id="SSF52058">
    <property type="entry name" value="L domain-like"/>
    <property type="match status" value="1"/>
</dbReference>
<feature type="domain" description="NEL" evidence="7">
    <location>
        <begin position="1339"/>
        <end position="1687"/>
    </location>
</feature>
<keyword evidence="6" id="KW-0808">Transferase</keyword>
<keyword evidence="5" id="KW-0843">Virulence</keyword>
<evidence type="ECO:0000259" key="7">
    <source>
        <dbReference type="PROSITE" id="PS52053"/>
    </source>
</evidence>
<evidence type="ECO:0000313" key="8">
    <source>
        <dbReference type="EMBL" id="NWE89265.1"/>
    </source>
</evidence>
<dbReference type="GO" id="GO:0016567">
    <property type="term" value="P:protein ubiquitination"/>
    <property type="evidence" value="ECO:0007669"/>
    <property type="project" value="InterPro"/>
</dbReference>